<comment type="similarity">
    <text evidence="4 5">Belongs to the RNA methyltransferase RlmH family.</text>
</comment>
<dbReference type="InterPro" id="IPR003742">
    <property type="entry name" value="RlmH-like"/>
</dbReference>
<dbReference type="SUPFAM" id="SSF75217">
    <property type="entry name" value="alpha/beta knot"/>
    <property type="match status" value="1"/>
</dbReference>
<dbReference type="PANTHER" id="PTHR33603:SF1">
    <property type="entry name" value="RIBOSOMAL RNA LARGE SUBUNIT METHYLTRANSFERASE H"/>
    <property type="match status" value="1"/>
</dbReference>
<gene>
    <name evidence="5" type="primary">rlmH</name>
    <name evidence="6" type="ordered locus">Deipe_1871</name>
</gene>
<dbReference type="GO" id="GO:0005737">
    <property type="term" value="C:cytoplasm"/>
    <property type="evidence" value="ECO:0007669"/>
    <property type="project" value="UniProtKB-SubCell"/>
</dbReference>
<evidence type="ECO:0000256" key="3">
    <source>
        <dbReference type="ARBA" id="ARBA00022691"/>
    </source>
</evidence>
<evidence type="ECO:0000313" key="6">
    <source>
        <dbReference type="EMBL" id="AFZ67387.1"/>
    </source>
</evidence>
<dbReference type="PIRSF" id="PIRSF004505">
    <property type="entry name" value="MT_bac"/>
    <property type="match status" value="1"/>
</dbReference>
<keyword evidence="7" id="KW-1185">Reference proteome</keyword>
<keyword evidence="5" id="KW-0698">rRNA processing</keyword>
<feature type="binding site" evidence="5">
    <location>
        <position position="119"/>
    </location>
    <ligand>
        <name>S-adenosyl-L-methionine</name>
        <dbReference type="ChEBI" id="CHEBI:59789"/>
    </ligand>
</feature>
<dbReference type="AlphaFoldDB" id="L0A2G7"/>
<keyword evidence="3 5" id="KW-0949">S-adenosyl-L-methionine</keyword>
<accession>L0A2G7</accession>
<evidence type="ECO:0000256" key="5">
    <source>
        <dbReference type="HAMAP-Rule" id="MF_00658"/>
    </source>
</evidence>
<comment type="subcellular location">
    <subcellularLocation>
        <location evidence="5">Cytoplasm</location>
    </subcellularLocation>
</comment>
<reference evidence="7" key="1">
    <citation type="submission" date="2012-03" db="EMBL/GenBank/DDBJ databases">
        <title>Complete sequence of chromosome of Deinococcus peraridilitoris DSM 19664.</title>
        <authorList>
            <person name="Lucas S."/>
            <person name="Copeland A."/>
            <person name="Lapidus A."/>
            <person name="Glavina del Rio T."/>
            <person name="Dalin E."/>
            <person name="Tice H."/>
            <person name="Bruce D."/>
            <person name="Goodwin L."/>
            <person name="Pitluck S."/>
            <person name="Peters L."/>
            <person name="Mikhailova N."/>
            <person name="Lu M."/>
            <person name="Kyrpides N."/>
            <person name="Mavromatis K."/>
            <person name="Ivanova N."/>
            <person name="Brettin T."/>
            <person name="Detter J.C."/>
            <person name="Han C."/>
            <person name="Larimer F."/>
            <person name="Land M."/>
            <person name="Hauser L."/>
            <person name="Markowitz V."/>
            <person name="Cheng J.-F."/>
            <person name="Hugenholtz P."/>
            <person name="Woyke T."/>
            <person name="Wu D."/>
            <person name="Pukall R."/>
            <person name="Steenblock K."/>
            <person name="Brambilla E."/>
            <person name="Klenk H.-P."/>
            <person name="Eisen J.A."/>
        </authorList>
    </citation>
    <scope>NUCLEOTIDE SEQUENCE [LARGE SCALE GENOMIC DNA]</scope>
    <source>
        <strain evidence="7">DSM 19664 / LMG 22246 / CIP 109416 / KR-200</strain>
    </source>
</reference>
<comment type="catalytic activity">
    <reaction evidence="5">
        <text>pseudouridine(1915) in 23S rRNA + S-adenosyl-L-methionine = N(3)-methylpseudouridine(1915) in 23S rRNA + S-adenosyl-L-homocysteine + H(+)</text>
        <dbReference type="Rhea" id="RHEA:42752"/>
        <dbReference type="Rhea" id="RHEA-COMP:10221"/>
        <dbReference type="Rhea" id="RHEA-COMP:10222"/>
        <dbReference type="ChEBI" id="CHEBI:15378"/>
        <dbReference type="ChEBI" id="CHEBI:57856"/>
        <dbReference type="ChEBI" id="CHEBI:59789"/>
        <dbReference type="ChEBI" id="CHEBI:65314"/>
        <dbReference type="ChEBI" id="CHEBI:74486"/>
        <dbReference type="EC" id="2.1.1.177"/>
    </reaction>
</comment>
<dbReference type="Pfam" id="PF02590">
    <property type="entry name" value="SPOUT_MTase"/>
    <property type="match status" value="1"/>
</dbReference>
<keyword evidence="2 5" id="KW-0808">Transferase</keyword>
<dbReference type="HOGENOM" id="CLU_100552_1_0_0"/>
<name>L0A2G7_DEIPD</name>
<dbReference type="Proteomes" id="UP000010467">
    <property type="component" value="Chromosome"/>
</dbReference>
<dbReference type="GO" id="GO:0070038">
    <property type="term" value="F:rRNA (pseudouridine-N3-)-methyltransferase activity"/>
    <property type="evidence" value="ECO:0007669"/>
    <property type="project" value="UniProtKB-UniRule"/>
</dbReference>
<comment type="function">
    <text evidence="5">Specifically methylates the pseudouridine at position 1915 (m3Psi1915) in 23S rRNA.</text>
</comment>
<evidence type="ECO:0000256" key="1">
    <source>
        <dbReference type="ARBA" id="ARBA00022603"/>
    </source>
</evidence>
<sequence>MTDAAVRALDLFLATMFLATRLVNGMKLHLITVGEPKLAYARLGWDEYATRLKRYRKLRFTHLPNSTPEREGQAIMRFAGNAPLMALDPRGQQFTSPELAAYLERLALGGVGELALCVGGPDGLSDEVRAGAKVLWSLSTLTFPHDLAMVVVLEALYRASSISKGEPYHR</sequence>
<keyword evidence="1 5" id="KW-0489">Methyltransferase</keyword>
<dbReference type="Gene3D" id="3.40.1280.10">
    <property type="match status" value="1"/>
</dbReference>
<evidence type="ECO:0000313" key="7">
    <source>
        <dbReference type="Proteomes" id="UP000010467"/>
    </source>
</evidence>
<dbReference type="CDD" id="cd18081">
    <property type="entry name" value="RlmH-like"/>
    <property type="match status" value="1"/>
</dbReference>
<protein>
    <recommendedName>
        <fullName evidence="5">Ribosomal RNA large subunit methyltransferase H</fullName>
        <ecNumber evidence="5">2.1.1.177</ecNumber>
    </recommendedName>
    <alternativeName>
        <fullName evidence="5">23S rRNA (pseudouridine1915-N3)-methyltransferase</fullName>
    </alternativeName>
    <alternativeName>
        <fullName evidence="5">23S rRNA m3Psi1915 methyltransferase</fullName>
    </alternativeName>
    <alternativeName>
        <fullName evidence="5">rRNA (pseudouridine-N3-)-methyltransferase RlmH</fullName>
    </alternativeName>
</protein>
<feature type="binding site" evidence="5">
    <location>
        <position position="87"/>
    </location>
    <ligand>
        <name>S-adenosyl-L-methionine</name>
        <dbReference type="ChEBI" id="CHEBI:59789"/>
    </ligand>
</feature>
<feature type="binding site" evidence="5">
    <location>
        <begin position="138"/>
        <end position="143"/>
    </location>
    <ligand>
        <name>S-adenosyl-L-methionine</name>
        <dbReference type="ChEBI" id="CHEBI:59789"/>
    </ligand>
</feature>
<dbReference type="PANTHER" id="PTHR33603">
    <property type="entry name" value="METHYLTRANSFERASE"/>
    <property type="match status" value="1"/>
</dbReference>
<evidence type="ECO:0000256" key="2">
    <source>
        <dbReference type="ARBA" id="ARBA00022679"/>
    </source>
</evidence>
<dbReference type="EC" id="2.1.1.177" evidence="5"/>
<dbReference type="HAMAP" id="MF_00658">
    <property type="entry name" value="23SrRNA_methyltr_H"/>
    <property type="match status" value="1"/>
</dbReference>
<dbReference type="PATRIC" id="fig|937777.3.peg.1873"/>
<dbReference type="STRING" id="937777.Deipe_1871"/>
<dbReference type="eggNOG" id="COG1576">
    <property type="taxonomic scope" value="Bacteria"/>
</dbReference>
<dbReference type="InterPro" id="IPR029028">
    <property type="entry name" value="Alpha/beta_knot_MTases"/>
</dbReference>
<dbReference type="KEGG" id="dpd:Deipe_1871"/>
<keyword evidence="5" id="KW-0963">Cytoplasm</keyword>
<organism evidence="6 7">
    <name type="scientific">Deinococcus peraridilitoris (strain DSM 19664 / LMG 22246 / CIP 109416 / KR-200)</name>
    <dbReference type="NCBI Taxonomy" id="937777"/>
    <lineage>
        <taxon>Bacteria</taxon>
        <taxon>Thermotogati</taxon>
        <taxon>Deinococcota</taxon>
        <taxon>Deinococci</taxon>
        <taxon>Deinococcales</taxon>
        <taxon>Deinococcaceae</taxon>
        <taxon>Deinococcus</taxon>
    </lineage>
</organism>
<proteinExistence type="inferred from homology"/>
<evidence type="ECO:0000256" key="4">
    <source>
        <dbReference type="ARBA" id="ARBA00038303"/>
    </source>
</evidence>
<dbReference type="EMBL" id="CP003382">
    <property type="protein sequence ID" value="AFZ67387.1"/>
    <property type="molecule type" value="Genomic_DNA"/>
</dbReference>
<comment type="subunit">
    <text evidence="5">Homodimer.</text>
</comment>
<dbReference type="InterPro" id="IPR029026">
    <property type="entry name" value="tRNA_m1G_MTases_N"/>
</dbReference>